<dbReference type="GO" id="GO:0005789">
    <property type="term" value="C:endoplasmic reticulum membrane"/>
    <property type="evidence" value="ECO:0007669"/>
    <property type="project" value="UniProtKB-SubCell"/>
</dbReference>
<dbReference type="Pfam" id="PF00067">
    <property type="entry name" value="p450"/>
    <property type="match status" value="1"/>
</dbReference>
<keyword evidence="14" id="KW-0732">Signal</keyword>
<dbReference type="InterPro" id="IPR017972">
    <property type="entry name" value="Cyt_P450_CS"/>
</dbReference>
<dbReference type="EMBL" id="JABSTR010000003">
    <property type="protein sequence ID" value="KAH9365439.1"/>
    <property type="molecule type" value="Genomic_DNA"/>
</dbReference>
<dbReference type="PANTHER" id="PTHR24292:SF102">
    <property type="entry name" value="CYTOCHROME P450 FAMILY-RELATED"/>
    <property type="match status" value="1"/>
</dbReference>
<keyword evidence="10 13" id="KW-0408">Iron</keyword>
<evidence type="ECO:0000256" key="8">
    <source>
        <dbReference type="ARBA" id="ARBA00022848"/>
    </source>
</evidence>
<keyword evidence="6 13" id="KW-0479">Metal-binding</keyword>
<dbReference type="GO" id="GO:0005506">
    <property type="term" value="F:iron ion binding"/>
    <property type="evidence" value="ECO:0007669"/>
    <property type="project" value="InterPro"/>
</dbReference>
<dbReference type="Gene3D" id="1.10.630.10">
    <property type="entry name" value="Cytochrome P450"/>
    <property type="match status" value="2"/>
</dbReference>
<evidence type="ECO:0008006" key="17">
    <source>
        <dbReference type="Google" id="ProtNLM"/>
    </source>
</evidence>
<dbReference type="InterPro" id="IPR036396">
    <property type="entry name" value="Cyt_P450_sf"/>
</dbReference>
<dbReference type="GO" id="GO:0016705">
    <property type="term" value="F:oxidoreductase activity, acting on paired donors, with incorporation or reduction of molecular oxygen"/>
    <property type="evidence" value="ECO:0007669"/>
    <property type="project" value="InterPro"/>
</dbReference>
<dbReference type="PROSITE" id="PS00086">
    <property type="entry name" value="CYTOCHROME_P450"/>
    <property type="match status" value="1"/>
</dbReference>
<comment type="cofactor">
    <cofactor evidence="1">
        <name>heme</name>
        <dbReference type="ChEBI" id="CHEBI:30413"/>
    </cofactor>
</comment>
<keyword evidence="5 13" id="KW-0349">Heme</keyword>
<dbReference type="InterPro" id="IPR050476">
    <property type="entry name" value="Insect_CytP450_Detox"/>
</dbReference>
<evidence type="ECO:0000256" key="14">
    <source>
        <dbReference type="SAM" id="SignalP"/>
    </source>
</evidence>
<evidence type="ECO:0000313" key="15">
    <source>
        <dbReference type="EMBL" id="KAH9365439.1"/>
    </source>
</evidence>
<keyword evidence="16" id="KW-1185">Reference proteome</keyword>
<dbReference type="InterPro" id="IPR001128">
    <property type="entry name" value="Cyt_P450"/>
</dbReference>
<keyword evidence="7" id="KW-0256">Endoplasmic reticulum</keyword>
<evidence type="ECO:0000256" key="9">
    <source>
        <dbReference type="ARBA" id="ARBA00023002"/>
    </source>
</evidence>
<evidence type="ECO:0000256" key="3">
    <source>
        <dbReference type="ARBA" id="ARBA00004406"/>
    </source>
</evidence>
<organism evidence="15 16">
    <name type="scientific">Haemaphysalis longicornis</name>
    <name type="common">Bush tick</name>
    <dbReference type="NCBI Taxonomy" id="44386"/>
    <lineage>
        <taxon>Eukaryota</taxon>
        <taxon>Metazoa</taxon>
        <taxon>Ecdysozoa</taxon>
        <taxon>Arthropoda</taxon>
        <taxon>Chelicerata</taxon>
        <taxon>Arachnida</taxon>
        <taxon>Acari</taxon>
        <taxon>Parasitiformes</taxon>
        <taxon>Ixodida</taxon>
        <taxon>Ixodoidea</taxon>
        <taxon>Ixodidae</taxon>
        <taxon>Haemaphysalinae</taxon>
        <taxon>Haemaphysalis</taxon>
    </lineage>
</organism>
<evidence type="ECO:0000256" key="12">
    <source>
        <dbReference type="ARBA" id="ARBA00023136"/>
    </source>
</evidence>
<sequence length="265" mass="29917">MRVTLNGQFVIAFIVMPGLIDAQKQFLEILGGIADAGTEVDIGRHLERLTFDVVSKAAFGIDTHVQKSTDNPLFQTAIQCFPNIMKGFFYNFGQNLYNWSWILRASVNMIDPFFENPLALMVNKAKEVIEFRRLNPQVDLPDMAQILLGHALKDRDTVEGRRHGETRNRGITLFSLAVGITRFSAENKHLIHPAVYQPFGLGVRMCVGQRLALVEMASVTAQVLRHFRITLSPSQKADLELKTCAFLVLPKDPVRIKLQRLQNTK</sequence>
<dbReference type="VEuPathDB" id="VectorBase:HLOH_058269"/>
<gene>
    <name evidence="15" type="ORF">HPB48_003955</name>
</gene>
<evidence type="ECO:0000256" key="10">
    <source>
        <dbReference type="ARBA" id="ARBA00023004"/>
    </source>
</evidence>
<comment type="caution">
    <text evidence="15">The sequence shown here is derived from an EMBL/GenBank/DDBJ whole genome shotgun (WGS) entry which is preliminary data.</text>
</comment>
<dbReference type="Proteomes" id="UP000821853">
    <property type="component" value="Unassembled WGS sequence"/>
</dbReference>
<dbReference type="SUPFAM" id="SSF48264">
    <property type="entry name" value="Cytochrome P450"/>
    <property type="match status" value="1"/>
</dbReference>
<evidence type="ECO:0000256" key="5">
    <source>
        <dbReference type="ARBA" id="ARBA00022617"/>
    </source>
</evidence>
<feature type="chain" id="PRO_5039939552" description="Cytochrome P450" evidence="14">
    <location>
        <begin position="23"/>
        <end position="265"/>
    </location>
</feature>
<accession>A0A9J6FRH7</accession>
<name>A0A9J6FRH7_HAELO</name>
<evidence type="ECO:0000313" key="16">
    <source>
        <dbReference type="Proteomes" id="UP000821853"/>
    </source>
</evidence>
<keyword evidence="8" id="KW-0492">Microsome</keyword>
<comment type="similarity">
    <text evidence="4 13">Belongs to the cytochrome P450 family.</text>
</comment>
<evidence type="ECO:0000256" key="2">
    <source>
        <dbReference type="ARBA" id="ARBA00004174"/>
    </source>
</evidence>
<dbReference type="GO" id="GO:0004497">
    <property type="term" value="F:monooxygenase activity"/>
    <property type="evidence" value="ECO:0007669"/>
    <property type="project" value="UniProtKB-KW"/>
</dbReference>
<feature type="signal peptide" evidence="14">
    <location>
        <begin position="1"/>
        <end position="22"/>
    </location>
</feature>
<evidence type="ECO:0000256" key="6">
    <source>
        <dbReference type="ARBA" id="ARBA00022723"/>
    </source>
</evidence>
<keyword evidence="12" id="KW-0472">Membrane</keyword>
<dbReference type="AlphaFoldDB" id="A0A9J6FRH7"/>
<dbReference type="OMA" id="IMAQRTL"/>
<dbReference type="PANTHER" id="PTHR24292">
    <property type="entry name" value="CYTOCHROME P450"/>
    <property type="match status" value="1"/>
</dbReference>
<keyword evidence="11 13" id="KW-0503">Monooxygenase</keyword>
<evidence type="ECO:0000256" key="1">
    <source>
        <dbReference type="ARBA" id="ARBA00001971"/>
    </source>
</evidence>
<dbReference type="OrthoDB" id="6419533at2759"/>
<keyword evidence="9 13" id="KW-0560">Oxidoreductase</keyword>
<evidence type="ECO:0000256" key="13">
    <source>
        <dbReference type="RuleBase" id="RU000461"/>
    </source>
</evidence>
<evidence type="ECO:0000256" key="11">
    <source>
        <dbReference type="ARBA" id="ARBA00023033"/>
    </source>
</evidence>
<evidence type="ECO:0000256" key="7">
    <source>
        <dbReference type="ARBA" id="ARBA00022824"/>
    </source>
</evidence>
<reference evidence="15 16" key="1">
    <citation type="journal article" date="2020" name="Cell">
        <title>Large-Scale Comparative Analyses of Tick Genomes Elucidate Their Genetic Diversity and Vector Capacities.</title>
        <authorList>
            <consortium name="Tick Genome and Microbiome Consortium (TIGMIC)"/>
            <person name="Jia N."/>
            <person name="Wang J."/>
            <person name="Shi W."/>
            <person name="Du L."/>
            <person name="Sun Y."/>
            <person name="Zhan W."/>
            <person name="Jiang J.F."/>
            <person name="Wang Q."/>
            <person name="Zhang B."/>
            <person name="Ji P."/>
            <person name="Bell-Sakyi L."/>
            <person name="Cui X.M."/>
            <person name="Yuan T.T."/>
            <person name="Jiang B.G."/>
            <person name="Yang W.F."/>
            <person name="Lam T.T."/>
            <person name="Chang Q.C."/>
            <person name="Ding S.J."/>
            <person name="Wang X.J."/>
            <person name="Zhu J.G."/>
            <person name="Ruan X.D."/>
            <person name="Zhao L."/>
            <person name="Wei J.T."/>
            <person name="Ye R.Z."/>
            <person name="Que T.C."/>
            <person name="Du C.H."/>
            <person name="Zhou Y.H."/>
            <person name="Cheng J.X."/>
            <person name="Dai P.F."/>
            <person name="Guo W.B."/>
            <person name="Han X.H."/>
            <person name="Huang E.J."/>
            <person name="Li L.F."/>
            <person name="Wei W."/>
            <person name="Gao Y.C."/>
            <person name="Liu J.Z."/>
            <person name="Shao H.Z."/>
            <person name="Wang X."/>
            <person name="Wang C.C."/>
            <person name="Yang T.C."/>
            <person name="Huo Q.B."/>
            <person name="Li W."/>
            <person name="Chen H.Y."/>
            <person name="Chen S.E."/>
            <person name="Zhou L.G."/>
            <person name="Ni X.B."/>
            <person name="Tian J.H."/>
            <person name="Sheng Y."/>
            <person name="Liu T."/>
            <person name="Pan Y.S."/>
            <person name="Xia L.Y."/>
            <person name="Li J."/>
            <person name="Zhao F."/>
            <person name="Cao W.C."/>
        </authorList>
    </citation>
    <scope>NUCLEOTIDE SEQUENCE [LARGE SCALE GENOMIC DNA]</scope>
    <source>
        <strain evidence="15">HaeL-2018</strain>
    </source>
</reference>
<dbReference type="GO" id="GO:0020037">
    <property type="term" value="F:heme binding"/>
    <property type="evidence" value="ECO:0007669"/>
    <property type="project" value="InterPro"/>
</dbReference>
<comment type="subcellular location">
    <subcellularLocation>
        <location evidence="3">Endoplasmic reticulum membrane</location>
        <topology evidence="3">Peripheral membrane protein</topology>
    </subcellularLocation>
    <subcellularLocation>
        <location evidence="2">Microsome membrane</location>
        <topology evidence="2">Peripheral membrane protein</topology>
    </subcellularLocation>
</comment>
<protein>
    <recommendedName>
        <fullName evidence="17">Cytochrome P450</fullName>
    </recommendedName>
</protein>
<proteinExistence type="inferred from homology"/>
<evidence type="ECO:0000256" key="4">
    <source>
        <dbReference type="ARBA" id="ARBA00010617"/>
    </source>
</evidence>